<dbReference type="SUPFAM" id="SSF50249">
    <property type="entry name" value="Nucleic acid-binding proteins"/>
    <property type="match status" value="1"/>
</dbReference>
<keyword evidence="2 10" id="KW-0436">Ligase</keyword>
<feature type="binding site" evidence="10">
    <location>
        <position position="431"/>
    </location>
    <ligand>
        <name>Mg(2+)</name>
        <dbReference type="ChEBI" id="CHEBI:18420"/>
        <label>2</label>
    </ligand>
</feature>
<dbReference type="GO" id="GO:0006430">
    <property type="term" value="P:lysyl-tRNA aminoacylation"/>
    <property type="evidence" value="ECO:0007669"/>
    <property type="project" value="UniProtKB-UniRule"/>
</dbReference>
<keyword evidence="6 10" id="KW-0460">Magnesium</keyword>
<dbReference type="GO" id="GO:0000049">
    <property type="term" value="F:tRNA binding"/>
    <property type="evidence" value="ECO:0007669"/>
    <property type="project" value="TreeGrafter"/>
</dbReference>
<gene>
    <name evidence="10" type="primary">lysS</name>
    <name evidence="13" type="ORF">SAMN05661109_02115</name>
</gene>
<feature type="domain" description="Aminoacyl-transfer RNA synthetases class-II family profile" evidence="12">
    <location>
        <begin position="190"/>
        <end position="511"/>
    </location>
</feature>
<evidence type="ECO:0000256" key="11">
    <source>
        <dbReference type="RuleBase" id="RU000336"/>
    </source>
</evidence>
<dbReference type="CDD" id="cd04322">
    <property type="entry name" value="LysRS_N"/>
    <property type="match status" value="1"/>
</dbReference>
<keyword evidence="14" id="KW-1185">Reference proteome</keyword>
<dbReference type="InterPro" id="IPR044136">
    <property type="entry name" value="Lys-tRNA-ligase_II_N"/>
</dbReference>
<dbReference type="FunFam" id="2.40.50.140:FF:000024">
    <property type="entry name" value="Lysine--tRNA ligase"/>
    <property type="match status" value="1"/>
</dbReference>
<dbReference type="PANTHER" id="PTHR42918:SF15">
    <property type="entry name" value="LYSINE--TRNA LIGASE, CHLOROPLASTIC_MITOCHONDRIAL"/>
    <property type="match status" value="1"/>
</dbReference>
<evidence type="ECO:0000256" key="6">
    <source>
        <dbReference type="ARBA" id="ARBA00022842"/>
    </source>
</evidence>
<keyword evidence="3 10" id="KW-0479">Metal-binding</keyword>
<dbReference type="RefSeq" id="WP_092259956.1">
    <property type="nucleotide sequence ID" value="NZ_CP047199.1"/>
</dbReference>
<dbReference type="GO" id="GO:0004824">
    <property type="term" value="F:lysine-tRNA ligase activity"/>
    <property type="evidence" value="ECO:0007669"/>
    <property type="project" value="UniProtKB-UniRule"/>
</dbReference>
<dbReference type="GO" id="GO:0005829">
    <property type="term" value="C:cytosol"/>
    <property type="evidence" value="ECO:0007669"/>
    <property type="project" value="TreeGrafter"/>
</dbReference>
<comment type="subunit">
    <text evidence="10">Homodimer.</text>
</comment>
<name>A0A1H9V8L9_9CORY</name>
<evidence type="ECO:0000313" key="13">
    <source>
        <dbReference type="EMBL" id="SES17613.1"/>
    </source>
</evidence>
<dbReference type="InterPro" id="IPR006195">
    <property type="entry name" value="aa-tRNA-synth_II"/>
</dbReference>
<dbReference type="InterPro" id="IPR004365">
    <property type="entry name" value="NA-bd_OB_tRNA"/>
</dbReference>
<dbReference type="PRINTS" id="PR00982">
    <property type="entry name" value="TRNASYNTHLYS"/>
</dbReference>
<dbReference type="Gene3D" id="3.30.930.10">
    <property type="entry name" value="Bira Bifunctional Protein, Domain 2"/>
    <property type="match status" value="1"/>
</dbReference>
<keyword evidence="10" id="KW-0963">Cytoplasm</keyword>
<evidence type="ECO:0000256" key="5">
    <source>
        <dbReference type="ARBA" id="ARBA00022840"/>
    </source>
</evidence>
<dbReference type="InterPro" id="IPR012340">
    <property type="entry name" value="NA-bd_OB-fold"/>
</dbReference>
<dbReference type="InterPro" id="IPR002313">
    <property type="entry name" value="Lys-tRNA-ligase_II"/>
</dbReference>
<comment type="similarity">
    <text evidence="1 10">Belongs to the class-II aminoacyl-tRNA synthetase family.</text>
</comment>
<dbReference type="HAMAP" id="MF_00252">
    <property type="entry name" value="Lys_tRNA_synth_class2"/>
    <property type="match status" value="1"/>
</dbReference>
<dbReference type="NCBIfam" id="NF001756">
    <property type="entry name" value="PRK00484.1"/>
    <property type="match status" value="1"/>
</dbReference>
<sequence length="513" mass="57672">MTTQDLSEQQKIRRGKRDALIDAGHDPYPVFVDRTHSLTEIREKYQTVDEGQGDGQYKLEAGQETEDVVAVAGRIMFQRNTGKLCFATLQEGNGTQLQVMLSLAEVGEQALADWKALTDLGDIVSVRGRVIASRRGELSVQAQSWHMASKALRPLPVAFAEMNEEQRIRHRYTDLIMREDARKNALTRIKVLAALRKYLTSQDFVEIETPMLQTLHGGAAARPFITHSNSLDIDLYLRIAPELFLKRAVVGGIERVFEVNRNFRNEGVDSSHSPEFTMLETYQAWGTYEDGARTMRELVQFVAQEVFGSTTVTLADGTEYDLGGEWKVIEMYPSLNEALQRKHPGQPEVTVDTRVDELLEIAKVVGLEVPKGQGWGHGKLVEELWELLCEDQLYGPVFVKDFPVETSPLTRQHRDKPGVTEKWDLYVRGFELATGYSELVDPVIQRERFVDQARLAADGDDEAMVLDEDFLQAMEQAMPPTAGCGMGIDRLLMALTGLGIRETVLFPLVKPES</sequence>
<comment type="catalytic activity">
    <reaction evidence="9 10 11">
        <text>tRNA(Lys) + L-lysine + ATP = L-lysyl-tRNA(Lys) + AMP + diphosphate</text>
        <dbReference type="Rhea" id="RHEA:20792"/>
        <dbReference type="Rhea" id="RHEA-COMP:9696"/>
        <dbReference type="Rhea" id="RHEA-COMP:9697"/>
        <dbReference type="ChEBI" id="CHEBI:30616"/>
        <dbReference type="ChEBI" id="CHEBI:32551"/>
        <dbReference type="ChEBI" id="CHEBI:33019"/>
        <dbReference type="ChEBI" id="CHEBI:78442"/>
        <dbReference type="ChEBI" id="CHEBI:78529"/>
        <dbReference type="ChEBI" id="CHEBI:456215"/>
        <dbReference type="EC" id="6.1.1.6"/>
    </reaction>
</comment>
<dbReference type="STRING" id="1121357.SAMN05661109_02115"/>
<keyword evidence="7 10" id="KW-0648">Protein biosynthesis</keyword>
<dbReference type="NCBIfam" id="TIGR00499">
    <property type="entry name" value="lysS_bact"/>
    <property type="match status" value="1"/>
</dbReference>
<keyword evidence="5 10" id="KW-0067">ATP-binding</keyword>
<organism evidence="13 14">
    <name type="scientific">Corynebacterium cystitidis DSM 20524</name>
    <dbReference type="NCBI Taxonomy" id="1121357"/>
    <lineage>
        <taxon>Bacteria</taxon>
        <taxon>Bacillati</taxon>
        <taxon>Actinomycetota</taxon>
        <taxon>Actinomycetes</taxon>
        <taxon>Mycobacteriales</taxon>
        <taxon>Corynebacteriaceae</taxon>
        <taxon>Corynebacterium</taxon>
    </lineage>
</organism>
<evidence type="ECO:0000256" key="7">
    <source>
        <dbReference type="ARBA" id="ARBA00022917"/>
    </source>
</evidence>
<keyword evidence="4 10" id="KW-0547">Nucleotide-binding</keyword>
<evidence type="ECO:0000313" key="14">
    <source>
        <dbReference type="Proteomes" id="UP000198929"/>
    </source>
</evidence>
<proteinExistence type="inferred from homology"/>
<evidence type="ECO:0000256" key="8">
    <source>
        <dbReference type="ARBA" id="ARBA00023146"/>
    </source>
</evidence>
<feature type="binding site" evidence="10">
    <location>
        <position position="424"/>
    </location>
    <ligand>
        <name>Mg(2+)</name>
        <dbReference type="ChEBI" id="CHEBI:18420"/>
        <label>1</label>
    </ligand>
</feature>
<reference evidence="14" key="1">
    <citation type="submission" date="2016-10" db="EMBL/GenBank/DDBJ databases">
        <authorList>
            <person name="Varghese N."/>
            <person name="Submissions S."/>
        </authorList>
    </citation>
    <scope>NUCLEOTIDE SEQUENCE [LARGE SCALE GENOMIC DNA]</scope>
    <source>
        <strain evidence="14">DSM 20524</strain>
    </source>
</reference>
<dbReference type="EC" id="6.1.1.6" evidence="10"/>
<accession>A0A1H9V8L9</accession>
<comment type="cofactor">
    <cofactor evidence="10 11">
        <name>Mg(2+)</name>
        <dbReference type="ChEBI" id="CHEBI:18420"/>
    </cofactor>
    <text evidence="10 11">Binds 3 Mg(2+) ions per subunit.</text>
</comment>
<dbReference type="PANTHER" id="PTHR42918">
    <property type="entry name" value="LYSYL-TRNA SYNTHETASE"/>
    <property type="match status" value="1"/>
</dbReference>
<dbReference type="InterPro" id="IPR045864">
    <property type="entry name" value="aa-tRNA-synth_II/BPL/LPL"/>
</dbReference>
<evidence type="ECO:0000256" key="3">
    <source>
        <dbReference type="ARBA" id="ARBA00022723"/>
    </source>
</evidence>
<dbReference type="Gene3D" id="2.40.50.140">
    <property type="entry name" value="Nucleic acid-binding proteins"/>
    <property type="match status" value="1"/>
</dbReference>
<dbReference type="InterPro" id="IPR004364">
    <property type="entry name" value="Aa-tRNA-synt_II"/>
</dbReference>
<dbReference type="Proteomes" id="UP000198929">
    <property type="component" value="Unassembled WGS sequence"/>
</dbReference>
<dbReference type="InterPro" id="IPR018149">
    <property type="entry name" value="Lys-tRNA-synth_II_C"/>
</dbReference>
<dbReference type="GO" id="GO:0005524">
    <property type="term" value="F:ATP binding"/>
    <property type="evidence" value="ECO:0007669"/>
    <property type="project" value="UniProtKB-UniRule"/>
</dbReference>
<comment type="subcellular location">
    <subcellularLocation>
        <location evidence="10">Cytoplasm</location>
    </subcellularLocation>
</comment>
<dbReference type="PROSITE" id="PS50862">
    <property type="entry name" value="AA_TRNA_LIGASE_II"/>
    <property type="match status" value="1"/>
</dbReference>
<feature type="binding site" evidence="10">
    <location>
        <position position="431"/>
    </location>
    <ligand>
        <name>Mg(2+)</name>
        <dbReference type="ChEBI" id="CHEBI:18420"/>
        <label>1</label>
    </ligand>
</feature>
<protein>
    <recommendedName>
        <fullName evidence="10">Lysine--tRNA ligase</fullName>
        <ecNumber evidence="10">6.1.1.6</ecNumber>
    </recommendedName>
    <alternativeName>
        <fullName evidence="10">Lysyl-tRNA synthetase</fullName>
        <shortName evidence="10">LysRS</shortName>
    </alternativeName>
</protein>
<evidence type="ECO:0000256" key="2">
    <source>
        <dbReference type="ARBA" id="ARBA00022598"/>
    </source>
</evidence>
<keyword evidence="8 10" id="KW-0030">Aminoacyl-tRNA synthetase</keyword>
<dbReference type="Pfam" id="PF01336">
    <property type="entry name" value="tRNA_anti-codon"/>
    <property type="match status" value="1"/>
</dbReference>
<dbReference type="AlphaFoldDB" id="A0A1H9V8L9"/>
<dbReference type="EMBL" id="FOGQ01000010">
    <property type="protein sequence ID" value="SES17613.1"/>
    <property type="molecule type" value="Genomic_DNA"/>
</dbReference>
<evidence type="ECO:0000256" key="9">
    <source>
        <dbReference type="ARBA" id="ARBA00048573"/>
    </source>
</evidence>
<dbReference type="SUPFAM" id="SSF55681">
    <property type="entry name" value="Class II aaRS and biotin synthetases"/>
    <property type="match status" value="1"/>
</dbReference>
<dbReference type="Pfam" id="PF00152">
    <property type="entry name" value="tRNA-synt_2"/>
    <property type="match status" value="1"/>
</dbReference>
<evidence type="ECO:0000259" key="12">
    <source>
        <dbReference type="PROSITE" id="PS50862"/>
    </source>
</evidence>
<dbReference type="GO" id="GO:0000287">
    <property type="term" value="F:magnesium ion binding"/>
    <property type="evidence" value="ECO:0007669"/>
    <property type="project" value="UniProtKB-UniRule"/>
</dbReference>
<evidence type="ECO:0000256" key="4">
    <source>
        <dbReference type="ARBA" id="ARBA00022741"/>
    </source>
</evidence>
<evidence type="ECO:0000256" key="1">
    <source>
        <dbReference type="ARBA" id="ARBA00008226"/>
    </source>
</evidence>
<evidence type="ECO:0000256" key="10">
    <source>
        <dbReference type="HAMAP-Rule" id="MF_00252"/>
    </source>
</evidence>